<feature type="transmembrane region" description="Helical" evidence="7">
    <location>
        <begin position="334"/>
        <end position="359"/>
    </location>
</feature>
<evidence type="ECO:0000256" key="2">
    <source>
        <dbReference type="ARBA" id="ARBA00010992"/>
    </source>
</evidence>
<evidence type="ECO:0000256" key="3">
    <source>
        <dbReference type="ARBA" id="ARBA00022448"/>
    </source>
</evidence>
<evidence type="ECO:0000313" key="9">
    <source>
        <dbReference type="EMBL" id="KAJ8509803.1"/>
    </source>
</evidence>
<keyword evidence="10" id="KW-1185">Reference proteome</keyword>
<keyword evidence="5 7" id="KW-1133">Transmembrane helix</keyword>
<evidence type="ECO:0000256" key="5">
    <source>
        <dbReference type="ARBA" id="ARBA00022989"/>
    </source>
</evidence>
<accession>A0AAV8RUY9</accession>
<comment type="similarity">
    <text evidence="2">Belongs to the major facilitator superfamily. Sugar transporter (TC 2.A.1.1) family.</text>
</comment>
<feature type="transmembrane region" description="Helical" evidence="7">
    <location>
        <begin position="119"/>
        <end position="137"/>
    </location>
</feature>
<feature type="transmembrane region" description="Helical" evidence="7">
    <location>
        <begin position="88"/>
        <end position="107"/>
    </location>
</feature>
<dbReference type="Pfam" id="PF00083">
    <property type="entry name" value="Sugar_tr"/>
    <property type="match status" value="2"/>
</dbReference>
<keyword evidence="3" id="KW-0813">Transport</keyword>
<feature type="transmembrane region" description="Helical" evidence="7">
    <location>
        <begin position="396"/>
        <end position="421"/>
    </location>
</feature>
<feature type="transmembrane region" description="Helical" evidence="7">
    <location>
        <begin position="177"/>
        <end position="199"/>
    </location>
</feature>
<dbReference type="PANTHER" id="PTHR48023">
    <property type="entry name" value="D-XYLOSE-PROTON SYMPORTER-LIKE 2"/>
    <property type="match status" value="1"/>
</dbReference>
<dbReference type="PRINTS" id="PR00171">
    <property type="entry name" value="SUGRTRNSPORT"/>
</dbReference>
<evidence type="ECO:0000256" key="1">
    <source>
        <dbReference type="ARBA" id="ARBA00004141"/>
    </source>
</evidence>
<feature type="domain" description="Major facilitator superfamily (MFS) profile" evidence="8">
    <location>
        <begin position="45"/>
        <end position="425"/>
    </location>
</feature>
<organism evidence="9 10">
    <name type="scientific">Ensete ventricosum</name>
    <name type="common">Abyssinian banana</name>
    <name type="synonym">Musa ensete</name>
    <dbReference type="NCBI Taxonomy" id="4639"/>
    <lineage>
        <taxon>Eukaryota</taxon>
        <taxon>Viridiplantae</taxon>
        <taxon>Streptophyta</taxon>
        <taxon>Embryophyta</taxon>
        <taxon>Tracheophyta</taxon>
        <taxon>Spermatophyta</taxon>
        <taxon>Magnoliopsida</taxon>
        <taxon>Liliopsida</taxon>
        <taxon>Zingiberales</taxon>
        <taxon>Musaceae</taxon>
        <taxon>Ensete</taxon>
    </lineage>
</organism>
<dbReference type="InterPro" id="IPR003663">
    <property type="entry name" value="Sugar/inositol_transpt"/>
</dbReference>
<dbReference type="AlphaFoldDB" id="A0AAV8RUY9"/>
<dbReference type="PROSITE" id="PS50850">
    <property type="entry name" value="MFS"/>
    <property type="match status" value="1"/>
</dbReference>
<dbReference type="InterPro" id="IPR036259">
    <property type="entry name" value="MFS_trans_sf"/>
</dbReference>
<dbReference type="PANTHER" id="PTHR48023:SF4">
    <property type="entry name" value="D-XYLOSE-PROTON SYMPORTER-LIKE 2"/>
    <property type="match status" value="1"/>
</dbReference>
<dbReference type="InterPro" id="IPR050820">
    <property type="entry name" value="MFS_Sugar_Transporter"/>
</dbReference>
<dbReference type="SUPFAM" id="SSF103473">
    <property type="entry name" value="MFS general substrate transporter"/>
    <property type="match status" value="1"/>
</dbReference>
<keyword evidence="6 7" id="KW-0472">Membrane</keyword>
<feature type="transmembrane region" description="Helical" evidence="7">
    <location>
        <begin position="306"/>
        <end position="328"/>
    </location>
</feature>
<evidence type="ECO:0000256" key="7">
    <source>
        <dbReference type="SAM" id="Phobius"/>
    </source>
</evidence>
<reference evidence="9 10" key="1">
    <citation type="submission" date="2022-12" db="EMBL/GenBank/DDBJ databases">
        <title>Chromosome-scale assembly of the Ensete ventricosum genome.</title>
        <authorList>
            <person name="Dussert Y."/>
            <person name="Stocks J."/>
            <person name="Wendawek A."/>
            <person name="Woldeyes F."/>
            <person name="Nichols R.A."/>
            <person name="Borrell J.S."/>
        </authorList>
    </citation>
    <scope>NUCLEOTIDE SEQUENCE [LARGE SCALE GENOMIC DNA]</scope>
    <source>
        <strain evidence="10">cv. Maze</strain>
        <tissue evidence="9">Seeds</tissue>
    </source>
</reference>
<evidence type="ECO:0000256" key="4">
    <source>
        <dbReference type="ARBA" id="ARBA00022692"/>
    </source>
</evidence>
<comment type="subcellular location">
    <subcellularLocation>
        <location evidence="1">Membrane</location>
        <topology evidence="1">Multi-pass membrane protein</topology>
    </subcellularLocation>
</comment>
<name>A0AAV8RUY9_ENSVE</name>
<dbReference type="GO" id="GO:0022857">
    <property type="term" value="F:transmembrane transporter activity"/>
    <property type="evidence" value="ECO:0007669"/>
    <property type="project" value="InterPro"/>
</dbReference>
<gene>
    <name evidence="9" type="ORF">OPV22_000237</name>
</gene>
<dbReference type="CDD" id="cd17362">
    <property type="entry name" value="MFS_GLUT10_12_Class3_like"/>
    <property type="match status" value="1"/>
</dbReference>
<proteinExistence type="inferred from homology"/>
<comment type="caution">
    <text evidence="9">The sequence shown here is derived from an EMBL/GenBank/DDBJ whole genome shotgun (WGS) entry which is preliminary data.</text>
</comment>
<dbReference type="Gene3D" id="1.20.1250.20">
    <property type="entry name" value="MFS general substrate transporter like domains"/>
    <property type="match status" value="2"/>
</dbReference>
<dbReference type="Proteomes" id="UP001222027">
    <property type="component" value="Unassembled WGS sequence"/>
</dbReference>
<keyword evidence="4 7" id="KW-0812">Transmembrane</keyword>
<evidence type="ECO:0000256" key="6">
    <source>
        <dbReference type="ARBA" id="ARBA00023136"/>
    </source>
</evidence>
<dbReference type="GO" id="GO:1904659">
    <property type="term" value="P:D-glucose transmembrane transport"/>
    <property type="evidence" value="ECO:0007669"/>
    <property type="project" value="TreeGrafter"/>
</dbReference>
<feature type="transmembrane region" description="Helical" evidence="7">
    <location>
        <begin position="371"/>
        <end position="390"/>
    </location>
</feature>
<evidence type="ECO:0000259" key="8">
    <source>
        <dbReference type="PROSITE" id="PS50850"/>
    </source>
</evidence>
<dbReference type="InterPro" id="IPR005829">
    <property type="entry name" value="Sugar_transporter_CS"/>
</dbReference>
<feature type="transmembrane region" description="Helical" evidence="7">
    <location>
        <begin position="280"/>
        <end position="299"/>
    </location>
</feature>
<sequence length="437" mass="46618">MASGANSDRLLARDVTSSEIENPRQPLINGVISSESYSATAAILPFLFPALGGLLYGYDIGATSGAKISLQSSSLSGTTWYNLSSLEIGLVVSGSLYGALIGSVLAFTIADFLGRRRELLLSSVLYFVGALLTALAPNFPVMVIGRFVFGTGIGLAMHAAPMYIAETSPTQIRGRLISLKEFFIVFGMLLGYISGSIYVDLIGGWRYMIKEACHMRKKLPLPEKQAAFSEIFRGKCLKALIIGAGLVFFQQVTGQPSVLYYAATILQSAGFSAATDATRVSVLLGLLKLIMTGVAVLVVDRLGRRPLLIGGVSGIAISLFLLSSYYTLLNALPSVAVIALLLYVGCYQLSFGPIGWLMISEIFPLRLRGRGLSIAVLVNFASNALVTFAFSPLETLVGTGVLFAGFGVIAIASLLFIYFIVPETKGLTLEEIEAKIL</sequence>
<dbReference type="InterPro" id="IPR005828">
    <property type="entry name" value="MFS_sugar_transport-like"/>
</dbReference>
<dbReference type="PROSITE" id="PS00216">
    <property type="entry name" value="SUGAR_TRANSPORT_1"/>
    <property type="match status" value="2"/>
</dbReference>
<feature type="transmembrane region" description="Helical" evidence="7">
    <location>
        <begin position="37"/>
        <end position="58"/>
    </location>
</feature>
<protein>
    <recommendedName>
        <fullName evidence="8">Major facilitator superfamily (MFS) profile domain-containing protein</fullName>
    </recommendedName>
</protein>
<dbReference type="InterPro" id="IPR020846">
    <property type="entry name" value="MFS_dom"/>
</dbReference>
<evidence type="ECO:0000313" key="10">
    <source>
        <dbReference type="Proteomes" id="UP001222027"/>
    </source>
</evidence>
<dbReference type="GO" id="GO:0016020">
    <property type="term" value="C:membrane"/>
    <property type="evidence" value="ECO:0007669"/>
    <property type="project" value="UniProtKB-SubCell"/>
</dbReference>
<dbReference type="EMBL" id="JAQQAF010000001">
    <property type="protein sequence ID" value="KAJ8509803.1"/>
    <property type="molecule type" value="Genomic_DNA"/>
</dbReference>